<dbReference type="GO" id="GO:0007155">
    <property type="term" value="P:cell adhesion"/>
    <property type="evidence" value="ECO:0007669"/>
    <property type="project" value="InterPro"/>
</dbReference>
<accession>A0A167KB41</accession>
<sequence length="349" mass="36331">MSYVAQTGSGSDADVLQNGNGNYSDVQQSGGGASVVANNSADVDQDGTGNKSFVDQVNRENSATVDQFGTENKSDLAQSGIGANDGMVVQNGTTNYAHQRQVNNVSGGVANVALINQGDRTNGAALSPVLPLFFEANAVLPTIGPAPSDGTINNVAFQSQTGQGNVAEAAQYGESDGTNAYPGYSKQIQEGDFNTAFVIQNVFDQGGTFNDDNSALQVQTGDDNIAALIQNGDGHEAWMIQDGDDKVLAVQTERGNSLVTKQYEGANFMEVGQGGVNGVIYAAQRGGQSFIGDQFGTNNVMEVLQVGPAGNLLETIDCEIPANMDPMDLPNMQNLNIPDIDVPGLCADC</sequence>
<protein>
    <recommendedName>
        <fullName evidence="6">Curlin</fullName>
    </recommendedName>
</protein>
<proteinExistence type="inferred from homology"/>
<organism evidence="4 5">
    <name type="scientific">Cochleicola gelatinilyticus</name>
    <dbReference type="NCBI Taxonomy" id="1763537"/>
    <lineage>
        <taxon>Bacteria</taxon>
        <taxon>Pseudomonadati</taxon>
        <taxon>Bacteroidota</taxon>
        <taxon>Flavobacteriia</taxon>
        <taxon>Flavobacteriales</taxon>
        <taxon>Flavobacteriaceae</taxon>
        <taxon>Cochleicola</taxon>
    </lineage>
</organism>
<name>A0A167KB41_9FLAO</name>
<dbReference type="OrthoDB" id="827001at2"/>
<evidence type="ECO:0000313" key="4">
    <source>
        <dbReference type="EMBL" id="OAB81659.1"/>
    </source>
</evidence>
<feature type="compositionally biased region" description="Polar residues" evidence="3">
    <location>
        <begin position="17"/>
        <end position="28"/>
    </location>
</feature>
<dbReference type="InterPro" id="IPR009742">
    <property type="entry name" value="Curlin_rpt"/>
</dbReference>
<comment type="similarity">
    <text evidence="1">Belongs to the CsgA/CsgB family.</text>
</comment>
<gene>
    <name evidence="4" type="ORF">ULVI_00935</name>
</gene>
<feature type="compositionally biased region" description="Polar residues" evidence="3">
    <location>
        <begin position="1"/>
        <end position="10"/>
    </location>
</feature>
<evidence type="ECO:0008006" key="6">
    <source>
        <dbReference type="Google" id="ProtNLM"/>
    </source>
</evidence>
<dbReference type="GO" id="GO:0009289">
    <property type="term" value="C:pilus"/>
    <property type="evidence" value="ECO:0007669"/>
    <property type="project" value="InterPro"/>
</dbReference>
<dbReference type="EMBL" id="LRXL01000006">
    <property type="protein sequence ID" value="OAB81659.1"/>
    <property type="molecule type" value="Genomic_DNA"/>
</dbReference>
<dbReference type="Pfam" id="PF07012">
    <property type="entry name" value="Curlin_rpt"/>
    <property type="match status" value="1"/>
</dbReference>
<evidence type="ECO:0000313" key="5">
    <source>
        <dbReference type="Proteomes" id="UP000077013"/>
    </source>
</evidence>
<evidence type="ECO:0000256" key="2">
    <source>
        <dbReference type="ARBA" id="ARBA00022729"/>
    </source>
</evidence>
<keyword evidence="2" id="KW-0732">Signal</keyword>
<feature type="region of interest" description="Disordered" evidence="3">
    <location>
        <begin position="1"/>
        <end position="50"/>
    </location>
</feature>
<dbReference type="Proteomes" id="UP000077013">
    <property type="component" value="Unassembled WGS sequence"/>
</dbReference>
<evidence type="ECO:0000256" key="3">
    <source>
        <dbReference type="SAM" id="MobiDB-lite"/>
    </source>
</evidence>
<evidence type="ECO:0000256" key="1">
    <source>
        <dbReference type="ARBA" id="ARBA00009766"/>
    </source>
</evidence>
<feature type="compositionally biased region" description="Polar residues" evidence="3">
    <location>
        <begin position="36"/>
        <end position="50"/>
    </location>
</feature>
<dbReference type="STRING" id="1763537.ULVI_00935"/>
<keyword evidence="5" id="KW-1185">Reference proteome</keyword>
<dbReference type="AlphaFoldDB" id="A0A167KB41"/>
<reference evidence="4 5" key="1">
    <citation type="submission" date="2016-02" db="EMBL/GenBank/DDBJ databases">
        <title>Ulvibacter sp. LPB0005, isolated from Thais luteostoma.</title>
        <authorList>
            <person name="Shin S.-K."/>
            <person name="Yi H."/>
        </authorList>
    </citation>
    <scope>NUCLEOTIDE SEQUENCE [LARGE SCALE GENOMIC DNA]</scope>
    <source>
        <strain evidence="4 5">LPB0005</strain>
    </source>
</reference>
<comment type="caution">
    <text evidence="4">The sequence shown here is derived from an EMBL/GenBank/DDBJ whole genome shotgun (WGS) entry which is preliminary data.</text>
</comment>